<gene>
    <name evidence="2" type="ORF">C477_15940</name>
</gene>
<reference evidence="2 3" key="1">
    <citation type="journal article" date="2014" name="PLoS Genet.">
        <title>Phylogenetically driven sequencing of extremely halophilic archaea reveals strategies for static and dynamic osmo-response.</title>
        <authorList>
            <person name="Becker E.A."/>
            <person name="Seitzer P.M."/>
            <person name="Tritt A."/>
            <person name="Larsen D."/>
            <person name="Krusor M."/>
            <person name="Yao A.I."/>
            <person name="Wu D."/>
            <person name="Madern D."/>
            <person name="Eisen J.A."/>
            <person name="Darling A.E."/>
            <person name="Facciotti M.T."/>
        </authorList>
    </citation>
    <scope>NUCLEOTIDE SEQUENCE [LARGE SCALE GENOMIC DNA]</scope>
    <source>
        <strain evidence="2 3">JCM 13891</strain>
    </source>
</reference>
<dbReference type="PATRIC" id="fig|1227488.3.peg.3180"/>
<dbReference type="eggNOG" id="arCOG10315">
    <property type="taxonomic scope" value="Archaea"/>
</dbReference>
<comment type="caution">
    <text evidence="2">The sequence shown here is derived from an EMBL/GenBank/DDBJ whole genome shotgun (WGS) entry which is preliminary data.</text>
</comment>
<sequence>MTRDDSPADEPDETPPTDEIDDAIREFVDDDRYRKRAAMFRNLDRWTGDDPVLLVVDAAGTTTGAGYFDSVKPAVERFRERYVETGEITTLHELADAETELQSIFTNRRKQTVAMELAAYFSARPEASDLEAMRTWAETAPLYPYTDDPISEISGIGQKTFLFLQMLAGADAIKPDRHVEKFVDSLRETLPSAPLEATDTEAVLESCEWLAAHSSFDLLELDQIAWWYFADVPPEIERKWDGDTDSESDGLRVLLETVDRDEVEVHRLGELRNGEVVQSDADGKSLERIVERVGERPIRGDGDVSDPVFWLRECRSFGSQLQRDRASVLHPAIDRKLLYPQCPLVGALRGLDADGSTYEDVLELDLTEPHLGRSPSRDGHTVTLRYELPQPSDGSLTREFVDERARPTAVNVIQGVVAATEYEHRINTVDVNTIEVYGYCYSQTVWKLRIDYDTAAAIDWETYDGSELPADSEQYTNLARADR</sequence>
<evidence type="ECO:0000313" key="2">
    <source>
        <dbReference type="EMBL" id="ELZ16538.1"/>
    </source>
</evidence>
<protein>
    <submittedName>
        <fullName evidence="2">Uncharacterized protein</fullName>
    </submittedName>
</protein>
<evidence type="ECO:0000313" key="3">
    <source>
        <dbReference type="Proteomes" id="UP000011657"/>
    </source>
</evidence>
<feature type="compositionally biased region" description="Acidic residues" evidence="1">
    <location>
        <begin position="7"/>
        <end position="20"/>
    </location>
</feature>
<dbReference type="OrthoDB" id="45797at2157"/>
<dbReference type="AlphaFoldDB" id="M0C1M0"/>
<name>M0C1M0_9EURY</name>
<proteinExistence type="predicted"/>
<dbReference type="Proteomes" id="UP000011657">
    <property type="component" value="Unassembled WGS sequence"/>
</dbReference>
<keyword evidence="3" id="KW-1185">Reference proteome</keyword>
<evidence type="ECO:0000256" key="1">
    <source>
        <dbReference type="SAM" id="MobiDB-lite"/>
    </source>
</evidence>
<dbReference type="RefSeq" id="WP_008895466.1">
    <property type="nucleotide sequence ID" value="NZ_AOIS01000051.1"/>
</dbReference>
<accession>M0C1M0</accession>
<dbReference type="EMBL" id="AOIS01000051">
    <property type="protein sequence ID" value="ELZ16538.1"/>
    <property type="molecule type" value="Genomic_DNA"/>
</dbReference>
<organism evidence="2 3">
    <name type="scientific">Haloterrigena salina JCM 13891</name>
    <dbReference type="NCBI Taxonomy" id="1227488"/>
    <lineage>
        <taxon>Archaea</taxon>
        <taxon>Methanobacteriati</taxon>
        <taxon>Methanobacteriota</taxon>
        <taxon>Stenosarchaea group</taxon>
        <taxon>Halobacteria</taxon>
        <taxon>Halobacteriales</taxon>
        <taxon>Natrialbaceae</taxon>
        <taxon>Haloterrigena</taxon>
    </lineage>
</organism>
<feature type="region of interest" description="Disordered" evidence="1">
    <location>
        <begin position="1"/>
        <end position="20"/>
    </location>
</feature>